<dbReference type="InterPro" id="IPR036291">
    <property type="entry name" value="NAD(P)-bd_dom_sf"/>
</dbReference>
<dbReference type="OrthoDB" id="5457012at2"/>
<dbReference type="PANTHER" id="PTHR24321:SF8">
    <property type="entry name" value="ESTRADIOL 17-BETA-DEHYDROGENASE 8-RELATED"/>
    <property type="match status" value="1"/>
</dbReference>
<dbReference type="PRINTS" id="PR00080">
    <property type="entry name" value="SDRFAMILY"/>
</dbReference>
<dbReference type="SUPFAM" id="SSF51735">
    <property type="entry name" value="NAD(P)-binding Rossmann-fold domains"/>
    <property type="match status" value="1"/>
</dbReference>
<protein>
    <submittedName>
        <fullName evidence="3">3(Or 17)beta-hydroxysteroid dehydrogenase</fullName>
    </submittedName>
</protein>
<dbReference type="InterPro" id="IPR002347">
    <property type="entry name" value="SDR_fam"/>
</dbReference>
<proteinExistence type="inferred from homology"/>
<keyword evidence="4" id="KW-1185">Reference proteome</keyword>
<name>A0A562USF1_9SPHN</name>
<dbReference type="FunFam" id="3.40.50.720:FF:000084">
    <property type="entry name" value="Short-chain dehydrogenase reductase"/>
    <property type="match status" value="1"/>
</dbReference>
<dbReference type="Proteomes" id="UP000320547">
    <property type="component" value="Unassembled WGS sequence"/>
</dbReference>
<dbReference type="PROSITE" id="PS00061">
    <property type="entry name" value="ADH_SHORT"/>
    <property type="match status" value="1"/>
</dbReference>
<dbReference type="STRING" id="476157.GCA_001663155_00589"/>
<dbReference type="PANTHER" id="PTHR24321">
    <property type="entry name" value="DEHYDROGENASES, SHORT CHAIN"/>
    <property type="match status" value="1"/>
</dbReference>
<sequence>MAGRVAGKVALVTGGAMGLGKADCLRLAEEGAHVIVTDREIDLAHEVAHEIHGDAYELDVTDPDQWQHVIDAVEQRHGGLDILVNNAGNVIFESIEECSLEHFRLHMAIHAEGTFLGCKTALPLMKNRHEKNGGAGASIVNMASTAALMGYGNIPAYTAAKGAIRAMTRSIAMDCQDKGYGIRCNAIAPGGIETPMVRDISGRAGEDLMEIPDGPLPVDGLGAPKDVANAVLYLASDDSRFINGIVLPVDNGLDARPHH</sequence>
<comment type="caution">
    <text evidence="3">The sequence shown here is derived from an EMBL/GenBank/DDBJ whole genome shotgun (WGS) entry which is preliminary data.</text>
</comment>
<comment type="similarity">
    <text evidence="1">Belongs to the short-chain dehydrogenases/reductases (SDR) family.</text>
</comment>
<dbReference type="Pfam" id="PF13561">
    <property type="entry name" value="adh_short_C2"/>
    <property type="match status" value="1"/>
</dbReference>
<dbReference type="RefSeq" id="WP_067597134.1">
    <property type="nucleotide sequence ID" value="NZ_CP015963.1"/>
</dbReference>
<dbReference type="GO" id="GO:0016491">
    <property type="term" value="F:oxidoreductase activity"/>
    <property type="evidence" value="ECO:0007669"/>
    <property type="project" value="UniProtKB-KW"/>
</dbReference>
<dbReference type="InterPro" id="IPR020904">
    <property type="entry name" value="Sc_DH/Rdtase_CS"/>
</dbReference>
<dbReference type="EMBL" id="VLLK01000001">
    <property type="protein sequence ID" value="TWJ08540.1"/>
    <property type="molecule type" value="Genomic_DNA"/>
</dbReference>
<gene>
    <name evidence="3" type="ORF">JN10_0152</name>
</gene>
<evidence type="ECO:0000313" key="3">
    <source>
        <dbReference type="EMBL" id="TWJ08540.1"/>
    </source>
</evidence>
<evidence type="ECO:0000256" key="2">
    <source>
        <dbReference type="ARBA" id="ARBA00023002"/>
    </source>
</evidence>
<dbReference type="AlphaFoldDB" id="A0A562USF1"/>
<keyword evidence="2" id="KW-0560">Oxidoreductase</keyword>
<dbReference type="PRINTS" id="PR00081">
    <property type="entry name" value="GDHRDH"/>
</dbReference>
<organism evidence="3 4">
    <name type="scientific">Altererythrobacter ishigakiensis</name>
    <dbReference type="NCBI Taxonomy" id="476157"/>
    <lineage>
        <taxon>Bacteria</taxon>
        <taxon>Pseudomonadati</taxon>
        <taxon>Pseudomonadota</taxon>
        <taxon>Alphaproteobacteria</taxon>
        <taxon>Sphingomonadales</taxon>
        <taxon>Erythrobacteraceae</taxon>
        <taxon>Altererythrobacter</taxon>
    </lineage>
</organism>
<evidence type="ECO:0000313" key="4">
    <source>
        <dbReference type="Proteomes" id="UP000320547"/>
    </source>
</evidence>
<accession>A0A562USF1</accession>
<evidence type="ECO:0000256" key="1">
    <source>
        <dbReference type="ARBA" id="ARBA00006484"/>
    </source>
</evidence>
<reference evidence="3 4" key="1">
    <citation type="submission" date="2019-07" db="EMBL/GenBank/DDBJ databases">
        <title>Genomic Encyclopedia of Archaeal and Bacterial Type Strains, Phase II (KMG-II): from individual species to whole genera.</title>
        <authorList>
            <person name="Goeker M."/>
        </authorList>
    </citation>
    <scope>NUCLEOTIDE SEQUENCE [LARGE SCALE GENOMIC DNA]</scope>
    <source>
        <strain evidence="3 4">ATCC BAA-2084</strain>
    </source>
</reference>
<dbReference type="Gene3D" id="3.40.50.720">
    <property type="entry name" value="NAD(P)-binding Rossmann-like Domain"/>
    <property type="match status" value="1"/>
</dbReference>